<evidence type="ECO:0000313" key="2">
    <source>
        <dbReference type="EMBL" id="HJC37023.1"/>
    </source>
</evidence>
<reference evidence="2" key="1">
    <citation type="journal article" date="2021" name="PeerJ">
        <title>Extensive microbial diversity within the chicken gut microbiome revealed by metagenomics and culture.</title>
        <authorList>
            <person name="Gilroy R."/>
            <person name="Ravi A."/>
            <person name="Getino M."/>
            <person name="Pursley I."/>
            <person name="Horton D.L."/>
            <person name="Alikhan N.F."/>
            <person name="Baker D."/>
            <person name="Gharbi K."/>
            <person name="Hall N."/>
            <person name="Watson M."/>
            <person name="Adriaenssens E.M."/>
            <person name="Foster-Nyarko E."/>
            <person name="Jarju S."/>
            <person name="Secka A."/>
            <person name="Antonio M."/>
            <person name="Oren A."/>
            <person name="Chaudhuri R.R."/>
            <person name="La Ragione R."/>
            <person name="Hildebrand F."/>
            <person name="Pallen M.J."/>
        </authorList>
    </citation>
    <scope>NUCLEOTIDE SEQUENCE</scope>
    <source>
        <strain evidence="2">CHK187-11901</strain>
    </source>
</reference>
<protein>
    <recommendedName>
        <fullName evidence="4">Inhibitor I9 domain-containing protein</fullName>
    </recommendedName>
</protein>
<proteinExistence type="predicted"/>
<comment type="caution">
    <text evidence="2">The sequence shown here is derived from an EMBL/GenBank/DDBJ whole genome shotgun (WGS) entry which is preliminary data.</text>
</comment>
<evidence type="ECO:0000313" key="3">
    <source>
        <dbReference type="Proteomes" id="UP000823896"/>
    </source>
</evidence>
<reference evidence="2" key="2">
    <citation type="submission" date="2021-04" db="EMBL/GenBank/DDBJ databases">
        <authorList>
            <person name="Gilroy R."/>
        </authorList>
    </citation>
    <scope>NUCLEOTIDE SEQUENCE</scope>
    <source>
        <strain evidence="2">CHK187-11901</strain>
    </source>
</reference>
<gene>
    <name evidence="2" type="ORF">H9702_07850</name>
</gene>
<dbReference type="AlphaFoldDB" id="A0A9D2NUK7"/>
<organism evidence="2 3">
    <name type="scientific">Candidatus Merdibacter merdavium</name>
    <dbReference type="NCBI Taxonomy" id="2838692"/>
    <lineage>
        <taxon>Bacteria</taxon>
        <taxon>Bacillati</taxon>
        <taxon>Bacillota</taxon>
        <taxon>Erysipelotrichia</taxon>
        <taxon>Erysipelotrichales</taxon>
        <taxon>Erysipelotrichaceae</taxon>
        <taxon>Merdibacter</taxon>
    </lineage>
</organism>
<accession>A0A9D2NUK7</accession>
<feature type="signal peptide" evidence="1">
    <location>
        <begin position="1"/>
        <end position="21"/>
    </location>
</feature>
<evidence type="ECO:0008006" key="4">
    <source>
        <dbReference type="Google" id="ProtNLM"/>
    </source>
</evidence>
<dbReference type="EMBL" id="DWWM01000051">
    <property type="protein sequence ID" value="HJC37023.1"/>
    <property type="molecule type" value="Genomic_DNA"/>
</dbReference>
<sequence length="128" mass="14380">MKKACILVVLWLCVLSGGVAAGTAEGIAYTIYFDRDTKETYPLQEQVQDTYEKLMRGIQKDSRYTVLVHNLSLFETDDVKAEMEQDRLVVTQGDGRGACVSGTLAQWDHCVAQVEPKSWLASLFSGWW</sequence>
<feature type="chain" id="PRO_5039666155" description="Inhibitor I9 domain-containing protein" evidence="1">
    <location>
        <begin position="22"/>
        <end position="128"/>
    </location>
</feature>
<dbReference type="Proteomes" id="UP000823896">
    <property type="component" value="Unassembled WGS sequence"/>
</dbReference>
<name>A0A9D2NUK7_9FIRM</name>
<evidence type="ECO:0000256" key="1">
    <source>
        <dbReference type="SAM" id="SignalP"/>
    </source>
</evidence>
<keyword evidence="1" id="KW-0732">Signal</keyword>